<accession>A0A2S3WFD2</accession>
<evidence type="ECO:0000313" key="2">
    <source>
        <dbReference type="Proteomes" id="UP000237194"/>
    </source>
</evidence>
<dbReference type="Proteomes" id="UP000237194">
    <property type="component" value="Unassembled WGS sequence"/>
</dbReference>
<organism evidence="1 2">
    <name type="scientific">Pseudomonas putida</name>
    <name type="common">Arthrobacter siderocapsulatus</name>
    <dbReference type="NCBI Taxonomy" id="303"/>
    <lineage>
        <taxon>Bacteria</taxon>
        <taxon>Pseudomonadati</taxon>
        <taxon>Pseudomonadota</taxon>
        <taxon>Gammaproteobacteria</taxon>
        <taxon>Pseudomonadales</taxon>
        <taxon>Pseudomonadaceae</taxon>
        <taxon>Pseudomonas</taxon>
    </lineage>
</organism>
<comment type="caution">
    <text evidence="1">The sequence shown here is derived from an EMBL/GenBank/DDBJ whole genome shotgun (WGS) entry which is preliminary data.</text>
</comment>
<protein>
    <submittedName>
        <fullName evidence="1">Uncharacterized protein</fullName>
    </submittedName>
</protein>
<proteinExistence type="predicted"/>
<reference evidence="1 2" key="1">
    <citation type="submission" date="2016-08" db="EMBL/GenBank/DDBJ databases">
        <authorList>
            <person name="Seilhamer J.J."/>
        </authorList>
    </citation>
    <scope>NUCLEOTIDE SEQUENCE [LARGE SCALE GENOMIC DNA]</scope>
    <source>
        <strain evidence="1 2">KT-27</strain>
    </source>
</reference>
<name>A0A2S3WFD2_PSEPU</name>
<dbReference type="AlphaFoldDB" id="A0A2S3WFD2"/>
<evidence type="ECO:0000313" key="1">
    <source>
        <dbReference type="EMBL" id="POF89656.1"/>
    </source>
</evidence>
<reference evidence="1 2" key="2">
    <citation type="submission" date="2018-03" db="EMBL/GenBank/DDBJ databases">
        <title>Draft genome of Pseudomonas putida strain KT-27.</title>
        <authorList>
            <person name="Yoshizawa S."/>
            <person name="Khan N.H."/>
            <person name="Nishimura M."/>
            <person name="Chiura H.X."/>
            <person name="Ogura Y."/>
            <person name="Hayashi T."/>
            <person name="Kogure K."/>
        </authorList>
    </citation>
    <scope>NUCLEOTIDE SEQUENCE [LARGE SCALE GENOMIC DNA]</scope>
    <source>
        <strain evidence="1 2">KT-27</strain>
    </source>
</reference>
<dbReference type="EMBL" id="MIND01000018">
    <property type="protein sequence ID" value="POF89656.1"/>
    <property type="molecule type" value="Genomic_DNA"/>
</dbReference>
<gene>
    <name evidence="1" type="ORF">BGP80_17475</name>
</gene>
<dbReference type="RefSeq" id="WP_103437700.1">
    <property type="nucleotide sequence ID" value="NZ_MIND01000018.1"/>
</dbReference>
<sequence length="107" mass="11916">MNHQFKPGDLALIINSAAQQNIGKTVRLVEFIAANGDSFMHEGVRFTPRQVATWIVETLDGSKTLVGGYIQRNIMVSSGPCRQEWLMPLRGDFAPEQQKAKEAEPCQ</sequence>